<dbReference type="GO" id="GO:0008408">
    <property type="term" value="F:3'-5' exonuclease activity"/>
    <property type="evidence" value="ECO:0007669"/>
    <property type="project" value="InterPro"/>
</dbReference>
<dbReference type="EMBL" id="BLLK01000069">
    <property type="protein sequence ID" value="GFH61095.1"/>
    <property type="molecule type" value="Genomic_DNA"/>
</dbReference>
<reference evidence="2 3" key="1">
    <citation type="journal article" date="2021" name="Sci. Rep.">
        <title>The genome of the diatom Chaetoceros tenuissimus carries an ancient integrated fragment of an extant virus.</title>
        <authorList>
            <person name="Hongo Y."/>
            <person name="Kimura K."/>
            <person name="Takaki Y."/>
            <person name="Yoshida Y."/>
            <person name="Baba S."/>
            <person name="Kobayashi G."/>
            <person name="Nagasaki K."/>
            <person name="Hano T."/>
            <person name="Tomaru Y."/>
        </authorList>
    </citation>
    <scope>NUCLEOTIDE SEQUENCE [LARGE SCALE GENOMIC DNA]</scope>
    <source>
        <strain evidence="2 3">NIES-3715</strain>
    </source>
</reference>
<evidence type="ECO:0000259" key="1">
    <source>
        <dbReference type="SMART" id="SM00474"/>
    </source>
</evidence>
<dbReference type="InterPro" id="IPR002562">
    <property type="entry name" value="3'-5'_exonuclease_dom"/>
</dbReference>
<dbReference type="AlphaFoldDB" id="A0AAD3DCZ4"/>
<dbReference type="Gene3D" id="3.30.420.10">
    <property type="entry name" value="Ribonuclease H-like superfamily/Ribonuclease H"/>
    <property type="match status" value="1"/>
</dbReference>
<dbReference type="PANTHER" id="PTHR46814:SF1">
    <property type="entry name" value="EGALITARIAN, ISOFORM B"/>
    <property type="match status" value="1"/>
</dbReference>
<dbReference type="Pfam" id="PF01612">
    <property type="entry name" value="DNA_pol_A_exo1"/>
    <property type="match status" value="1"/>
</dbReference>
<dbReference type="Proteomes" id="UP001054902">
    <property type="component" value="Unassembled WGS sequence"/>
</dbReference>
<feature type="domain" description="3'-5' exonuclease" evidence="1">
    <location>
        <begin position="3"/>
        <end position="197"/>
    </location>
</feature>
<organism evidence="2 3">
    <name type="scientific">Chaetoceros tenuissimus</name>
    <dbReference type="NCBI Taxonomy" id="426638"/>
    <lineage>
        <taxon>Eukaryota</taxon>
        <taxon>Sar</taxon>
        <taxon>Stramenopiles</taxon>
        <taxon>Ochrophyta</taxon>
        <taxon>Bacillariophyta</taxon>
        <taxon>Coscinodiscophyceae</taxon>
        <taxon>Chaetocerotophycidae</taxon>
        <taxon>Chaetocerotales</taxon>
        <taxon>Chaetocerotaceae</taxon>
        <taxon>Chaetoceros</taxon>
    </lineage>
</organism>
<dbReference type="SUPFAM" id="SSF53098">
    <property type="entry name" value="Ribonuclease H-like"/>
    <property type="match status" value="1"/>
</dbReference>
<dbReference type="InterPro" id="IPR036397">
    <property type="entry name" value="RNaseH_sf"/>
</dbReference>
<accession>A0AAD3DCZ4</accession>
<comment type="caution">
    <text evidence="2">The sequence shown here is derived from an EMBL/GenBank/DDBJ whole genome shotgun (WGS) entry which is preliminary data.</text>
</comment>
<sequence>MTVKVVRSAHDENGVSFLSAVGDICSNASTETRKVAFDCEGVNLCRVGTLEIVSVCFEQEDNTKSIFLLDLGKNEGTPDTSVVRALKDLLENEHVIKIIHDCRMDADALFHHHGISLNNVHDTSCFHMHIAGCEDKNLNHVLVYNGLEANCHREQGIYKRNPSFWSQRPLTKQMIDWASSDVDKLFTLASKQLASSINKDSAIAESKKYARYARDMKVATGLHVRCPGLFIGRRGANLRSLQTRTGTLVYQDGSNGWFVFYHDTSSLDTVKRAMMN</sequence>
<keyword evidence="3" id="KW-1185">Reference proteome</keyword>
<gene>
    <name evidence="2" type="ORF">CTEN210_17571</name>
</gene>
<dbReference type="PANTHER" id="PTHR46814">
    <property type="entry name" value="EGALITARIAN, ISOFORM B"/>
    <property type="match status" value="1"/>
</dbReference>
<name>A0AAD3DCZ4_9STRA</name>
<dbReference type="GO" id="GO:0003676">
    <property type="term" value="F:nucleic acid binding"/>
    <property type="evidence" value="ECO:0007669"/>
    <property type="project" value="InterPro"/>
</dbReference>
<dbReference type="GO" id="GO:0006139">
    <property type="term" value="P:nucleobase-containing compound metabolic process"/>
    <property type="evidence" value="ECO:0007669"/>
    <property type="project" value="InterPro"/>
</dbReference>
<evidence type="ECO:0000313" key="2">
    <source>
        <dbReference type="EMBL" id="GFH61095.1"/>
    </source>
</evidence>
<dbReference type="SMART" id="SM00474">
    <property type="entry name" value="35EXOc"/>
    <property type="match status" value="1"/>
</dbReference>
<dbReference type="InterPro" id="IPR012337">
    <property type="entry name" value="RNaseH-like_sf"/>
</dbReference>
<proteinExistence type="predicted"/>
<evidence type="ECO:0000313" key="3">
    <source>
        <dbReference type="Proteomes" id="UP001054902"/>
    </source>
</evidence>
<protein>
    <recommendedName>
        <fullName evidence="1">3'-5' exonuclease domain-containing protein</fullName>
    </recommendedName>
</protein>